<dbReference type="NCBIfam" id="TIGR01409">
    <property type="entry name" value="TAT_signal_seq"/>
    <property type="match status" value="1"/>
</dbReference>
<keyword evidence="3" id="KW-0732">Signal</keyword>
<evidence type="ECO:0000256" key="3">
    <source>
        <dbReference type="SAM" id="SignalP"/>
    </source>
</evidence>
<dbReference type="AlphaFoldDB" id="A0A5R9J6Z3"/>
<accession>A0A5R9J6Z3</accession>
<gene>
    <name evidence="5" type="ORF">FE263_11315</name>
</gene>
<dbReference type="InterPro" id="IPR006311">
    <property type="entry name" value="TAT_signal"/>
</dbReference>
<dbReference type="RefSeq" id="WP_138326085.1">
    <property type="nucleotide sequence ID" value="NZ_VCDI01000003.1"/>
</dbReference>
<name>A0A5R9J6Z3_9PROT</name>
<dbReference type="InterPro" id="IPR050555">
    <property type="entry name" value="Bact_Solute-Bind_Prot2"/>
</dbReference>
<dbReference type="OrthoDB" id="9781890at2"/>
<feature type="chain" id="PRO_5024291858" evidence="3">
    <location>
        <begin position="21"/>
        <end position="338"/>
    </location>
</feature>
<dbReference type="InterPro" id="IPR025997">
    <property type="entry name" value="SBP_2_dom"/>
</dbReference>
<dbReference type="PROSITE" id="PS51318">
    <property type="entry name" value="TAT"/>
    <property type="match status" value="1"/>
</dbReference>
<feature type="domain" description="Periplasmic binding protein" evidence="4">
    <location>
        <begin position="41"/>
        <end position="293"/>
    </location>
</feature>
<dbReference type="InterPro" id="IPR028082">
    <property type="entry name" value="Peripla_BP_I"/>
</dbReference>
<comment type="caution">
    <text evidence="5">The sequence shown here is derived from an EMBL/GenBank/DDBJ whole genome shotgun (WGS) entry which is preliminary data.</text>
</comment>
<evidence type="ECO:0000256" key="2">
    <source>
        <dbReference type="ARBA" id="ARBA00007639"/>
    </source>
</evidence>
<dbReference type="Pfam" id="PF13407">
    <property type="entry name" value="Peripla_BP_4"/>
    <property type="match status" value="1"/>
</dbReference>
<dbReference type="InterPro" id="IPR019546">
    <property type="entry name" value="TAT_signal_bac_arc"/>
</dbReference>
<keyword evidence="6" id="KW-1185">Reference proteome</keyword>
<reference evidence="5 6" key="1">
    <citation type="submission" date="2019-05" db="EMBL/GenBank/DDBJ databases">
        <authorList>
            <person name="Pankratov T."/>
            <person name="Grouzdev D."/>
        </authorList>
    </citation>
    <scope>NUCLEOTIDE SEQUENCE [LARGE SCALE GENOMIC DNA]</scope>
    <source>
        <strain evidence="5 6">KEBCLARHB70R</strain>
    </source>
</reference>
<proteinExistence type="inferred from homology"/>
<evidence type="ECO:0000313" key="6">
    <source>
        <dbReference type="Proteomes" id="UP000305654"/>
    </source>
</evidence>
<dbReference type="Gene3D" id="3.40.50.2300">
    <property type="match status" value="2"/>
</dbReference>
<dbReference type="SUPFAM" id="SSF53822">
    <property type="entry name" value="Periplasmic binding protein-like I"/>
    <property type="match status" value="1"/>
</dbReference>
<evidence type="ECO:0000259" key="4">
    <source>
        <dbReference type="Pfam" id="PF13407"/>
    </source>
</evidence>
<evidence type="ECO:0000256" key="1">
    <source>
        <dbReference type="ARBA" id="ARBA00004418"/>
    </source>
</evidence>
<dbReference type="Proteomes" id="UP000305654">
    <property type="component" value="Unassembled WGS sequence"/>
</dbReference>
<organism evidence="5 6">
    <name type="scientific">Lichenicoccus roseus</name>
    <dbReference type="NCBI Taxonomy" id="2683649"/>
    <lineage>
        <taxon>Bacteria</taxon>
        <taxon>Pseudomonadati</taxon>
        <taxon>Pseudomonadota</taxon>
        <taxon>Alphaproteobacteria</taxon>
        <taxon>Acetobacterales</taxon>
        <taxon>Acetobacteraceae</taxon>
        <taxon>Lichenicoccus</taxon>
    </lineage>
</organism>
<evidence type="ECO:0000313" key="5">
    <source>
        <dbReference type="EMBL" id="TLU72623.1"/>
    </source>
</evidence>
<comment type="subcellular location">
    <subcellularLocation>
        <location evidence="1">Periplasm</location>
    </subcellularLocation>
</comment>
<dbReference type="PANTHER" id="PTHR30036">
    <property type="entry name" value="D-XYLOSE-BINDING PERIPLASMIC PROTEIN"/>
    <property type="match status" value="1"/>
</dbReference>
<dbReference type="EMBL" id="VCDI01000003">
    <property type="protein sequence ID" value="TLU72623.1"/>
    <property type="molecule type" value="Genomic_DNA"/>
</dbReference>
<feature type="signal peptide" evidence="3">
    <location>
        <begin position="1"/>
        <end position="20"/>
    </location>
</feature>
<sequence length="338" mass="35911">MKRRDALKGLAAMSAAGTLAAGTMGWPGNARAAAAGQMVTVAKIIGIPWFNLLSDGITEGGKKFNIDATMTGPAHVDPAAQVSMVEDLIAKRVNVIGLVPLDVKVMGPVLQRAQDAGIIVITQEGPNQDNRTWDVEMIDSTAFGETQMKALAKNMGERGQYIIMVGTLTTPLHNKWADAAIAYQKAHYPNMSLATSRFPGSDEVDSAEQVMRNTLQAYPDVRGVIGFGSNGAIGAGNVIRQRHLQRKISILGTAIPSQVKPLLLDGSVRECFVWSPKDAGYAMVAVASLALQKASFTDGMDIPGLGRAHVDVPGRLISVDRTLAINKDTVDKLIAQGL</sequence>
<dbReference type="GO" id="GO:0030288">
    <property type="term" value="C:outer membrane-bounded periplasmic space"/>
    <property type="evidence" value="ECO:0007669"/>
    <property type="project" value="TreeGrafter"/>
</dbReference>
<protein>
    <submittedName>
        <fullName evidence="5">Autoinducer 2 ABC transporter substrate-binding protein</fullName>
    </submittedName>
</protein>
<comment type="similarity">
    <text evidence="2">Belongs to the bacterial solute-binding protein 2 family.</text>
</comment>
<dbReference type="PANTHER" id="PTHR30036:SF7">
    <property type="entry name" value="ABC TRANSPORTER PERIPLASMIC-BINDING PROTEIN YPHF"/>
    <property type="match status" value="1"/>
</dbReference>
<dbReference type="GO" id="GO:0030246">
    <property type="term" value="F:carbohydrate binding"/>
    <property type="evidence" value="ECO:0007669"/>
    <property type="project" value="TreeGrafter"/>
</dbReference>